<dbReference type="InterPro" id="IPR041916">
    <property type="entry name" value="Anti_sigma_zinc_sf"/>
</dbReference>
<evidence type="ECO:0000256" key="1">
    <source>
        <dbReference type="ARBA" id="ARBA00023015"/>
    </source>
</evidence>
<reference evidence="4 5" key="1">
    <citation type="submission" date="2019-06" db="EMBL/GenBank/DDBJ databases">
        <title>Sequencing the genomes of 1000 actinobacteria strains.</title>
        <authorList>
            <person name="Klenk H.-P."/>
        </authorList>
    </citation>
    <scope>NUCLEOTIDE SEQUENCE [LARGE SCALE GENOMIC DNA]</scope>
    <source>
        <strain evidence="4 5">DSM 46699</strain>
    </source>
</reference>
<evidence type="ECO:0000313" key="5">
    <source>
        <dbReference type="Proteomes" id="UP000316184"/>
    </source>
</evidence>
<dbReference type="EMBL" id="VIWX01000002">
    <property type="protein sequence ID" value="TWF96046.1"/>
    <property type="molecule type" value="Genomic_DNA"/>
</dbReference>
<evidence type="ECO:0000259" key="3">
    <source>
        <dbReference type="Pfam" id="PF13490"/>
    </source>
</evidence>
<feature type="domain" description="Putative zinc-finger" evidence="3">
    <location>
        <begin position="18"/>
        <end position="43"/>
    </location>
</feature>
<sequence>MNQRRDPHSDPFTHFDAAYVLGALSPEDRAAFEQHLAGCANCAAAVGQVAGLPGLLAQVDPAQRDRAAEPTDRLPELLAEVRSSRTRRVAATASAGVVALAACAAMALSTQLTDTGPGTEMTALGTYPVAASVNLSDLPSGTRVDVDCEYEGGRGGDYVLVVVRRDGTTEALARWFAMPDNNAVLKVTTPLRRNEIRSLELRTPNGPALLTLPVTR</sequence>
<dbReference type="Pfam" id="PF13490">
    <property type="entry name" value="zf-HC2"/>
    <property type="match status" value="1"/>
</dbReference>
<dbReference type="AlphaFoldDB" id="A0A561U9K0"/>
<dbReference type="Proteomes" id="UP000316184">
    <property type="component" value="Unassembled WGS sequence"/>
</dbReference>
<comment type="caution">
    <text evidence="4">The sequence shown here is derived from an EMBL/GenBank/DDBJ whole genome shotgun (WGS) entry which is preliminary data.</text>
</comment>
<evidence type="ECO:0000256" key="2">
    <source>
        <dbReference type="ARBA" id="ARBA00023163"/>
    </source>
</evidence>
<keyword evidence="1" id="KW-0805">Transcription regulation</keyword>
<dbReference type="OrthoDB" id="5185837at2"/>
<keyword evidence="5" id="KW-1185">Reference proteome</keyword>
<organism evidence="4 5">
    <name type="scientific">Saccharopolyspora dendranthemae</name>
    <dbReference type="NCBI Taxonomy" id="1181886"/>
    <lineage>
        <taxon>Bacteria</taxon>
        <taxon>Bacillati</taxon>
        <taxon>Actinomycetota</taxon>
        <taxon>Actinomycetes</taxon>
        <taxon>Pseudonocardiales</taxon>
        <taxon>Pseudonocardiaceae</taxon>
        <taxon>Saccharopolyspora</taxon>
    </lineage>
</organism>
<keyword evidence="2" id="KW-0804">Transcription</keyword>
<name>A0A561U9K0_9PSEU</name>
<protein>
    <submittedName>
        <fullName evidence="4">Putative zinc finger protein</fullName>
    </submittedName>
</protein>
<accession>A0A561U9K0</accession>
<proteinExistence type="predicted"/>
<gene>
    <name evidence="4" type="ORF">FHU35_121047</name>
</gene>
<dbReference type="Gene3D" id="1.10.10.1320">
    <property type="entry name" value="Anti-sigma factor, zinc-finger domain"/>
    <property type="match status" value="1"/>
</dbReference>
<dbReference type="RefSeq" id="WP_145739439.1">
    <property type="nucleotide sequence ID" value="NZ_VIWX01000002.1"/>
</dbReference>
<evidence type="ECO:0000313" key="4">
    <source>
        <dbReference type="EMBL" id="TWF96046.1"/>
    </source>
</evidence>
<dbReference type="InterPro" id="IPR027383">
    <property type="entry name" value="Znf_put"/>
</dbReference>